<feature type="compositionally biased region" description="Acidic residues" evidence="2">
    <location>
        <begin position="1186"/>
        <end position="1196"/>
    </location>
</feature>
<accession>A0A5N5RMK2</accession>
<proteinExistence type="predicted"/>
<organism evidence="3 4">
    <name type="scientific">Bifidobacterium jacchi</name>
    <dbReference type="NCBI Taxonomy" id="2490545"/>
    <lineage>
        <taxon>Bacteria</taxon>
        <taxon>Bacillati</taxon>
        <taxon>Actinomycetota</taxon>
        <taxon>Actinomycetes</taxon>
        <taxon>Bifidobacteriales</taxon>
        <taxon>Bifidobacteriaceae</taxon>
        <taxon>Bifidobacterium</taxon>
    </lineage>
</organism>
<sequence length="1209" mass="133731">MAGQMQMIADRWMMESRQLVNWGSYEGYHVFRPSMDKSLPVTLLAGASESGKSTLVDAQISLLYPTGTPFNKASNSGRSERSDYTYLLGMVGVGDDGDGERPIYLRGRDANGAPQAVWGAIVDTYRNLTDGATLSCGKFLYLMPGDERGGVRRQYVTWDRTIDPRTMDAYRDAPFTPTQLKAAYPQCLTFASAEAFHEHIWSIMGLSAEACRLLAKIQSADAPSRLDDIFKQGVLGVPEALELARATVDDYDRYAQNFRAMQDKANRMERLEKIRDDYAAYERAEGQVRRFAPVDPSLADGAATIRRWTVDRMREEVAARMPVDASERDARLADERAADRRAQELRSRIDAVREQMHHLDGGNLSRLEYELDAARRDATEAEQTRDRIARGYEAVGRTIPVDEKGWEQARIDAVVFTGSYDKRRDELEDARNQAFGERADATETLRALERDYERQHARRTRISQQMDETRAMLCRATGLSADELPYAAEIMDVRDSEEPWRLAMNVVYAPIAQTILVDKRHERGFAAKVSAIDPHAMARRTWQFVDTTLDYGVAAAADADYGTDAASSAGFAASGGSDDEGAREDAREGAWMSGKLRFRDDSPFAGWLRAQTRSERLDARCVAAIDDADRTDRQVQLDGQIKSGKRGQHGVKGRQQIIGFVNARYLDLLRRQIDEARAKADAADKAYENVRAAGERLQRERELAGQIAYTAWERIDATGAQRHVRQLESTIASIRDNPELAGLADMQTALDGELDRAQRQRVEAGQAAAAASAAVEAARAWLDAHRETEPQPDRRPTPLDDDLAEALSQSYERRFAGFTDAAMRAHMILGAGQGAADGVSVDDAFCERVVNGIGGDMAERIHTLADRADTARSAVEIAMADYIDRYASDDDALTASVDDYRYYLDELDGLSRLVAVTATDEEYRRCLGQLLMSLLTIKRAIDTDAGDIRDQLDRINAMLDGQQFGPRHGSLSLHADVRRPDRAFSTQLQRVIGALNGWKDAQSAAAAFDRAAARKTFAACAPMIELLRRELAQVKDVNGIRSYGARDLDPRCRSSFYAIVRHADGPDERITSTGGRSGGALQELTSFVYGAALIYLLGGGMEHRLRPSYTTLFLDEALIKADGRYTKRALGVLPRLGFQVIVSAPESKTGEILEVSTKAYVTRKDPHTGLTSLHEATWSGYDAAVDDADDAADDPVGDAAAQTDAGETR</sequence>
<dbReference type="EMBL" id="RQSP01000003">
    <property type="protein sequence ID" value="KAB5608353.1"/>
    <property type="molecule type" value="Genomic_DNA"/>
</dbReference>
<name>A0A5N5RMK2_9BIFI</name>
<dbReference type="OrthoDB" id="174137at2"/>
<protein>
    <recommendedName>
        <fullName evidence="5">P-loop containing region of AAA domain-containing protein</fullName>
    </recommendedName>
</protein>
<evidence type="ECO:0000313" key="3">
    <source>
        <dbReference type="EMBL" id="KAB5608353.1"/>
    </source>
</evidence>
<dbReference type="RefSeq" id="WP_151916040.1">
    <property type="nucleotide sequence ID" value="NZ_RQSP01000003.1"/>
</dbReference>
<gene>
    <name evidence="3" type="ORF">EHS19_01635</name>
</gene>
<keyword evidence="4" id="KW-1185">Reference proteome</keyword>
<feature type="coiled-coil region" evidence="1">
    <location>
        <begin position="335"/>
        <end position="384"/>
    </location>
</feature>
<evidence type="ECO:0008006" key="5">
    <source>
        <dbReference type="Google" id="ProtNLM"/>
    </source>
</evidence>
<dbReference type="AlphaFoldDB" id="A0A5N5RMK2"/>
<feature type="coiled-coil region" evidence="1">
    <location>
        <begin position="431"/>
        <end position="465"/>
    </location>
</feature>
<feature type="region of interest" description="Disordered" evidence="2">
    <location>
        <begin position="1186"/>
        <end position="1209"/>
    </location>
</feature>
<dbReference type="Proteomes" id="UP000326336">
    <property type="component" value="Unassembled WGS sequence"/>
</dbReference>
<evidence type="ECO:0000256" key="1">
    <source>
        <dbReference type="SAM" id="Coils"/>
    </source>
</evidence>
<dbReference type="Pfam" id="PF13558">
    <property type="entry name" value="SbcC_Walker_B"/>
    <property type="match status" value="1"/>
</dbReference>
<dbReference type="Pfam" id="PF13555">
    <property type="entry name" value="AAA_29"/>
    <property type="match status" value="1"/>
</dbReference>
<feature type="coiled-coil region" evidence="1">
    <location>
        <begin position="666"/>
        <end position="700"/>
    </location>
</feature>
<evidence type="ECO:0000256" key="2">
    <source>
        <dbReference type="SAM" id="MobiDB-lite"/>
    </source>
</evidence>
<comment type="caution">
    <text evidence="3">The sequence shown here is derived from an EMBL/GenBank/DDBJ whole genome shotgun (WGS) entry which is preliminary data.</text>
</comment>
<keyword evidence="1" id="KW-0175">Coiled coil</keyword>
<reference evidence="3 4" key="1">
    <citation type="journal article" date="2019" name="Int. J. Syst. Evol. Microbiol.">
        <title>Bifidobacterium jacchi sp. nov., isolated from the faeces of a baby common marmoset (Callithrix jacchus).</title>
        <authorList>
            <person name="Modesto M."/>
            <person name="Watanabe K."/>
            <person name="Arita M."/>
            <person name="Satti M."/>
            <person name="Oki K."/>
            <person name="Sciavilla P."/>
            <person name="Patavino C."/>
            <person name="Camma C."/>
            <person name="Michelini S."/>
            <person name="Sgorbati B."/>
            <person name="Mattarelli P."/>
        </authorList>
    </citation>
    <scope>NUCLEOTIDE SEQUENCE [LARGE SCALE GENOMIC DNA]</scope>
    <source>
        <strain evidence="3 4">MRM 9.3</strain>
    </source>
</reference>
<evidence type="ECO:0000313" key="4">
    <source>
        <dbReference type="Proteomes" id="UP000326336"/>
    </source>
</evidence>